<organism evidence="2 3">
    <name type="scientific">Halosimplex aquaticum</name>
    <dbReference type="NCBI Taxonomy" id="3026162"/>
    <lineage>
        <taxon>Archaea</taxon>
        <taxon>Methanobacteriati</taxon>
        <taxon>Methanobacteriota</taxon>
        <taxon>Stenosarchaea group</taxon>
        <taxon>Halobacteria</taxon>
        <taxon>Halobacteriales</taxon>
        <taxon>Haloarculaceae</taxon>
        <taxon>Halosimplex</taxon>
    </lineage>
</organism>
<dbReference type="AlphaFoldDB" id="A0ABD5XYW2"/>
<dbReference type="RefSeq" id="WP_274325913.1">
    <property type="nucleotide sequence ID" value="NZ_CP118158.1"/>
</dbReference>
<evidence type="ECO:0000259" key="1">
    <source>
        <dbReference type="Pfam" id="PF13472"/>
    </source>
</evidence>
<reference evidence="2 3" key="1">
    <citation type="journal article" date="2019" name="Int. J. Syst. Evol. Microbiol.">
        <title>The Global Catalogue of Microorganisms (GCM) 10K type strain sequencing project: providing services to taxonomists for standard genome sequencing and annotation.</title>
        <authorList>
            <consortium name="The Broad Institute Genomics Platform"/>
            <consortium name="The Broad Institute Genome Sequencing Center for Infectious Disease"/>
            <person name="Wu L."/>
            <person name="Ma J."/>
        </authorList>
    </citation>
    <scope>NUCLEOTIDE SEQUENCE [LARGE SCALE GENOMIC DNA]</scope>
    <source>
        <strain evidence="2 3">XZYJT29</strain>
    </source>
</reference>
<dbReference type="InterPro" id="IPR013830">
    <property type="entry name" value="SGNH_hydro"/>
</dbReference>
<evidence type="ECO:0000313" key="3">
    <source>
        <dbReference type="Proteomes" id="UP001596432"/>
    </source>
</evidence>
<protein>
    <submittedName>
        <fullName evidence="2">GDSL-type esterase/lipase family protein</fullName>
    </submittedName>
</protein>
<keyword evidence="3" id="KW-1185">Reference proteome</keyword>
<sequence length="337" mass="37083">MKLSEYTSVSLHNVAETVPAEWAADGDRLHRLPADVASQLNEMADDRVRHATGSELRFVPETDDAEIEVTLSAEGPGQVRVFWGGFQPWKPTDIGPEPTTLTLSVPERLRKLETGVDNRFDPRVCRFLFERTPAVAVHDVTGDCRPPDPAELPDTRYLAYGTSITEGAASSATHLNYVSRTARALEWDALNFGCSGSAYADLPMAEYIAERDDWDVATLALSINMANQDFSVATFEERAEAFVRTVADAHPDKPIACITLFPFYPDVIEGGDAERAEAFRAAVREIVAETDHPDLFVIEGTDLTDVSGYSADVLHPGDAGMEDIGRNLARRLDERIE</sequence>
<dbReference type="Gene3D" id="3.40.50.1110">
    <property type="entry name" value="SGNH hydrolase"/>
    <property type="match status" value="1"/>
</dbReference>
<accession>A0ABD5XYW2</accession>
<dbReference type="GeneID" id="78820643"/>
<gene>
    <name evidence="2" type="ORF">ACFQMA_11015</name>
</gene>
<evidence type="ECO:0000313" key="2">
    <source>
        <dbReference type="EMBL" id="MFC7140355.1"/>
    </source>
</evidence>
<proteinExistence type="predicted"/>
<dbReference type="Proteomes" id="UP001596432">
    <property type="component" value="Unassembled WGS sequence"/>
</dbReference>
<dbReference type="SUPFAM" id="SSF52266">
    <property type="entry name" value="SGNH hydrolase"/>
    <property type="match status" value="1"/>
</dbReference>
<feature type="domain" description="SGNH hydrolase-type esterase" evidence="1">
    <location>
        <begin position="159"/>
        <end position="321"/>
    </location>
</feature>
<dbReference type="EMBL" id="JBHTAS010000001">
    <property type="protein sequence ID" value="MFC7140355.1"/>
    <property type="molecule type" value="Genomic_DNA"/>
</dbReference>
<comment type="caution">
    <text evidence="2">The sequence shown here is derived from an EMBL/GenBank/DDBJ whole genome shotgun (WGS) entry which is preliminary data.</text>
</comment>
<name>A0ABD5XYW2_9EURY</name>
<dbReference type="Pfam" id="PF13472">
    <property type="entry name" value="Lipase_GDSL_2"/>
    <property type="match status" value="1"/>
</dbReference>
<dbReference type="InterPro" id="IPR036514">
    <property type="entry name" value="SGNH_hydro_sf"/>
</dbReference>